<gene>
    <name evidence="2" type="ORF">SAMN02745225_00263</name>
</gene>
<dbReference type="RefSeq" id="WP_178138657.1">
    <property type="nucleotide sequence ID" value="NZ_FQUL01000002.1"/>
</dbReference>
<keyword evidence="1" id="KW-1133">Transmembrane helix</keyword>
<feature type="transmembrane region" description="Helical" evidence="1">
    <location>
        <begin position="156"/>
        <end position="175"/>
    </location>
</feature>
<dbReference type="Proteomes" id="UP000184295">
    <property type="component" value="Unassembled WGS sequence"/>
</dbReference>
<evidence type="ECO:0000256" key="1">
    <source>
        <dbReference type="SAM" id="Phobius"/>
    </source>
</evidence>
<dbReference type="PANTHER" id="PTHR40761:SF1">
    <property type="entry name" value="CONSERVED INTEGRAL MEMBRANE ALANINE VALINE AND LEUCINE RICH PROTEIN-RELATED"/>
    <property type="match status" value="1"/>
</dbReference>
<evidence type="ECO:0000313" key="2">
    <source>
        <dbReference type="EMBL" id="SHE31119.1"/>
    </source>
</evidence>
<feature type="transmembrane region" description="Helical" evidence="1">
    <location>
        <begin position="97"/>
        <end position="116"/>
    </location>
</feature>
<dbReference type="EMBL" id="FQUL01000002">
    <property type="protein sequence ID" value="SHE31119.1"/>
    <property type="molecule type" value="Genomic_DNA"/>
</dbReference>
<accession>A0A1M4SFZ9</accession>
<feature type="transmembrane region" description="Helical" evidence="1">
    <location>
        <begin position="251"/>
        <end position="271"/>
    </location>
</feature>
<proteinExistence type="predicted"/>
<feature type="transmembrane region" description="Helical" evidence="1">
    <location>
        <begin position="52"/>
        <end position="85"/>
    </location>
</feature>
<sequence>MVYVLSFVAAAGFALASVAQYRASQSLSKDLNLRISLIGKLLKNADFLKGSLFDIIGVIAQFFALAIGPISIVQPILAMGLAFALGIEHKLAGRRFRLLDIIASVITTLSLAYFVVLRGTKVIDHVQFSTTLTVSISVLVLDLSVVLLGKVRKNTVPQLIVVVAAALSLGCGSVLEREVGISLHKGVLYTALFAPTWVLILLAPISLLLVQSAFQLGSLKAVLPTLTVGEPTAALLLGASMLGEGVMPSKGVVQGIAALIVMAVSLLYLAVSESRFRESVSRGEGTKG</sequence>
<dbReference type="PANTHER" id="PTHR40761">
    <property type="entry name" value="CONSERVED INTEGRAL MEMBRANE ALANINE VALINE AND LEUCINE RICH PROTEIN-RELATED"/>
    <property type="match status" value="1"/>
</dbReference>
<evidence type="ECO:0000313" key="3">
    <source>
        <dbReference type="Proteomes" id="UP000184295"/>
    </source>
</evidence>
<reference evidence="3" key="1">
    <citation type="submission" date="2016-11" db="EMBL/GenBank/DDBJ databases">
        <authorList>
            <person name="Varghese N."/>
            <person name="Submissions S."/>
        </authorList>
    </citation>
    <scope>NUCLEOTIDE SEQUENCE [LARGE SCALE GENOMIC DNA]</scope>
    <source>
        <strain evidence="3">DSM 19514</strain>
    </source>
</reference>
<keyword evidence="1" id="KW-0472">Membrane</keyword>
<dbReference type="AlphaFoldDB" id="A0A1M4SFZ9"/>
<dbReference type="NCBIfam" id="NF038012">
    <property type="entry name" value="DMT_1"/>
    <property type="match status" value="1"/>
</dbReference>
<protein>
    <submittedName>
        <fullName evidence="2">Uncharacterized protein</fullName>
    </submittedName>
</protein>
<feature type="transmembrane region" description="Helical" evidence="1">
    <location>
        <begin position="187"/>
        <end position="209"/>
    </location>
</feature>
<keyword evidence="3" id="KW-1185">Reference proteome</keyword>
<keyword evidence="1" id="KW-0812">Transmembrane</keyword>
<feature type="transmembrane region" description="Helical" evidence="1">
    <location>
        <begin position="221"/>
        <end position="239"/>
    </location>
</feature>
<feature type="transmembrane region" description="Helical" evidence="1">
    <location>
        <begin position="128"/>
        <end position="149"/>
    </location>
</feature>
<name>A0A1M4SFZ9_9ACTN</name>
<organism evidence="2 3">
    <name type="scientific">Ferrithrix thermotolerans DSM 19514</name>
    <dbReference type="NCBI Taxonomy" id="1121881"/>
    <lineage>
        <taxon>Bacteria</taxon>
        <taxon>Bacillati</taxon>
        <taxon>Actinomycetota</taxon>
        <taxon>Acidimicrobiia</taxon>
        <taxon>Acidimicrobiales</taxon>
        <taxon>Acidimicrobiaceae</taxon>
        <taxon>Ferrithrix</taxon>
    </lineage>
</organism>
<dbReference type="STRING" id="1121881.SAMN02745225_00263"/>